<evidence type="ECO:0000256" key="4">
    <source>
        <dbReference type="ARBA" id="ARBA00022989"/>
    </source>
</evidence>
<keyword evidence="4 10" id="KW-1133">Transmembrane helix</keyword>
<dbReference type="PROSITE" id="PS00237">
    <property type="entry name" value="G_PROTEIN_RECEP_F1_1"/>
    <property type="match status" value="1"/>
</dbReference>
<feature type="transmembrane region" description="Helical" evidence="10">
    <location>
        <begin position="28"/>
        <end position="54"/>
    </location>
</feature>
<gene>
    <name evidence="12" type="ORF">HNY73_023041</name>
</gene>
<dbReference type="InterPro" id="IPR000276">
    <property type="entry name" value="GPCR_Rhodpsn"/>
</dbReference>
<keyword evidence="8 9" id="KW-0807">Transducer</keyword>
<dbReference type="EMBL" id="JABXBU010002231">
    <property type="protein sequence ID" value="KAF8765025.1"/>
    <property type="molecule type" value="Genomic_DNA"/>
</dbReference>
<feature type="transmembrane region" description="Helical" evidence="10">
    <location>
        <begin position="146"/>
        <end position="165"/>
    </location>
</feature>
<dbReference type="PROSITE" id="PS50262">
    <property type="entry name" value="G_PROTEIN_RECEP_F1_2"/>
    <property type="match status" value="1"/>
</dbReference>
<reference evidence="12" key="2">
    <citation type="submission" date="2020-06" db="EMBL/GenBank/DDBJ databases">
        <authorList>
            <person name="Sheffer M."/>
        </authorList>
    </citation>
    <scope>NUCLEOTIDE SEQUENCE</scope>
</reference>
<feature type="transmembrane region" description="Helical" evidence="10">
    <location>
        <begin position="107"/>
        <end position="125"/>
    </location>
</feature>
<evidence type="ECO:0000256" key="8">
    <source>
        <dbReference type="ARBA" id="ARBA00023224"/>
    </source>
</evidence>
<dbReference type="PRINTS" id="PR01012">
    <property type="entry name" value="NRPEPTIDEYR"/>
</dbReference>
<dbReference type="SUPFAM" id="SSF81321">
    <property type="entry name" value="Family A G protein-coupled receptor-like"/>
    <property type="match status" value="1"/>
</dbReference>
<dbReference type="GO" id="GO:0005886">
    <property type="term" value="C:plasma membrane"/>
    <property type="evidence" value="ECO:0007669"/>
    <property type="project" value="TreeGrafter"/>
</dbReference>
<evidence type="ECO:0000313" key="13">
    <source>
        <dbReference type="Proteomes" id="UP000807504"/>
    </source>
</evidence>
<reference evidence="12" key="1">
    <citation type="journal article" date="2020" name="bioRxiv">
        <title>Chromosome-level reference genome of the European wasp spider Argiope bruennichi: a resource for studies on range expansion and evolutionary adaptation.</title>
        <authorList>
            <person name="Sheffer M.M."/>
            <person name="Hoppe A."/>
            <person name="Krehenwinkel H."/>
            <person name="Uhl G."/>
            <person name="Kuss A.W."/>
            <person name="Jensen L."/>
            <person name="Jensen C."/>
            <person name="Gillespie R.G."/>
            <person name="Hoff K.J."/>
            <person name="Prost S."/>
        </authorList>
    </citation>
    <scope>NUCLEOTIDE SEQUENCE</scope>
</reference>
<keyword evidence="5 9" id="KW-0297">G-protein coupled receptor</keyword>
<dbReference type="GO" id="GO:0004983">
    <property type="term" value="F:neuropeptide Y receptor activity"/>
    <property type="evidence" value="ECO:0007669"/>
    <property type="project" value="InterPro"/>
</dbReference>
<evidence type="ECO:0000259" key="11">
    <source>
        <dbReference type="PROSITE" id="PS50262"/>
    </source>
</evidence>
<dbReference type="OMA" id="RFRICRV"/>
<evidence type="ECO:0000256" key="7">
    <source>
        <dbReference type="ARBA" id="ARBA00023170"/>
    </source>
</evidence>
<evidence type="ECO:0000256" key="10">
    <source>
        <dbReference type="SAM" id="Phobius"/>
    </source>
</evidence>
<dbReference type="OrthoDB" id="9445642at2759"/>
<comment type="caution">
    <text evidence="12">The sequence shown here is derived from an EMBL/GenBank/DDBJ whole genome shotgun (WGS) entry which is preliminary data.</text>
</comment>
<comment type="subcellular location">
    <subcellularLocation>
        <location evidence="1">Membrane</location>
        <topology evidence="1">Multi-pass membrane protein</topology>
    </subcellularLocation>
</comment>
<feature type="transmembrane region" description="Helical" evidence="10">
    <location>
        <begin position="248"/>
        <end position="268"/>
    </location>
</feature>
<feature type="transmembrane region" description="Helical" evidence="10">
    <location>
        <begin position="288"/>
        <end position="310"/>
    </location>
</feature>
<evidence type="ECO:0000256" key="2">
    <source>
        <dbReference type="ARBA" id="ARBA00010663"/>
    </source>
</evidence>
<proteinExistence type="inferred from homology"/>
<dbReference type="Gene3D" id="1.20.1070.10">
    <property type="entry name" value="Rhodopsin 7-helix transmembrane proteins"/>
    <property type="match status" value="1"/>
</dbReference>
<feature type="transmembrane region" description="Helical" evidence="10">
    <location>
        <begin position="66"/>
        <end position="87"/>
    </location>
</feature>
<keyword evidence="3 9" id="KW-0812">Transmembrane</keyword>
<organism evidence="12 13">
    <name type="scientific">Argiope bruennichi</name>
    <name type="common">Wasp spider</name>
    <name type="synonym">Aranea bruennichi</name>
    <dbReference type="NCBI Taxonomy" id="94029"/>
    <lineage>
        <taxon>Eukaryota</taxon>
        <taxon>Metazoa</taxon>
        <taxon>Ecdysozoa</taxon>
        <taxon>Arthropoda</taxon>
        <taxon>Chelicerata</taxon>
        <taxon>Arachnida</taxon>
        <taxon>Araneae</taxon>
        <taxon>Araneomorphae</taxon>
        <taxon>Entelegynae</taxon>
        <taxon>Araneoidea</taxon>
        <taxon>Araneidae</taxon>
        <taxon>Argiope</taxon>
    </lineage>
</organism>
<dbReference type="Pfam" id="PF00001">
    <property type="entry name" value="7tm_1"/>
    <property type="match status" value="1"/>
</dbReference>
<name>A0A8T0E4F2_ARGBR</name>
<evidence type="ECO:0000256" key="3">
    <source>
        <dbReference type="ARBA" id="ARBA00022692"/>
    </source>
</evidence>
<dbReference type="PANTHER" id="PTHR45695">
    <property type="entry name" value="LEUCOKININ RECEPTOR-RELATED"/>
    <property type="match status" value="1"/>
</dbReference>
<dbReference type="InterPro" id="IPR000611">
    <property type="entry name" value="NPY_rcpt"/>
</dbReference>
<protein>
    <submittedName>
        <fullName evidence="12">RYamide receptor like protein</fullName>
    </submittedName>
</protein>
<keyword evidence="13" id="KW-1185">Reference proteome</keyword>
<evidence type="ECO:0000256" key="1">
    <source>
        <dbReference type="ARBA" id="ARBA00004141"/>
    </source>
</evidence>
<dbReference type="PANTHER" id="PTHR45695:SF9">
    <property type="entry name" value="LEUCOKININ RECEPTOR"/>
    <property type="match status" value="1"/>
</dbReference>
<evidence type="ECO:0000256" key="5">
    <source>
        <dbReference type="ARBA" id="ARBA00023040"/>
    </source>
</evidence>
<dbReference type="PROSITE" id="PS51257">
    <property type="entry name" value="PROKAR_LIPOPROTEIN"/>
    <property type="match status" value="1"/>
</dbReference>
<comment type="similarity">
    <text evidence="2 9">Belongs to the G-protein coupled receptor 1 family.</text>
</comment>
<accession>A0A8T0E4F2</accession>
<feature type="domain" description="G-protein coupled receptors family 1 profile" evidence="11">
    <location>
        <begin position="46"/>
        <end position="307"/>
    </location>
</feature>
<keyword evidence="7 9" id="KW-0675">Receptor</keyword>
<feature type="transmembrane region" description="Helical" evidence="10">
    <location>
        <begin position="196"/>
        <end position="220"/>
    </location>
</feature>
<dbReference type="SMART" id="SM01381">
    <property type="entry name" value="7TM_GPCR_Srsx"/>
    <property type="match status" value="1"/>
</dbReference>
<keyword evidence="6 10" id="KW-0472">Membrane</keyword>
<dbReference type="AlphaFoldDB" id="A0A8T0E4F2"/>
<evidence type="ECO:0000256" key="9">
    <source>
        <dbReference type="RuleBase" id="RU000688"/>
    </source>
</evidence>
<sequence>MKSQGEEESTSPNGTYISIDIYEVPTPLVIFLSCCYGTISLVSVVGNLLVLLIVAISRRMRTVTNYYIANLATADIVIGLFAIPFHFQAALLQRWVLPPFMCAFCPFIQVMSVNVSVFSLAAIAVDRYRAVMYPIKAKTAKGSAKWAILFIWILGSLIGVPYAIALRVTMMFDPETGDYTKPFCQNVGIPVFWWKVYGYTLVCLQYVVPLSVITLVYAIIGMKLKAAPIPGNSEGERDNAVLRNRKKVIHMLFIVVALFGICWLPLQLYNFIQEVMPQINSYKYINLIWFSCHLLAMSNSCYNPFIYAMYNKRFNAEFKNRFGRCFSIFRKRRALDISSARYG</sequence>
<evidence type="ECO:0000256" key="6">
    <source>
        <dbReference type="ARBA" id="ARBA00023136"/>
    </source>
</evidence>
<dbReference type="Proteomes" id="UP000807504">
    <property type="component" value="Unassembled WGS sequence"/>
</dbReference>
<evidence type="ECO:0000313" key="12">
    <source>
        <dbReference type="EMBL" id="KAF8765025.1"/>
    </source>
</evidence>
<dbReference type="PRINTS" id="PR00237">
    <property type="entry name" value="GPCRRHODOPSN"/>
</dbReference>
<dbReference type="InterPro" id="IPR017452">
    <property type="entry name" value="GPCR_Rhodpsn_7TM"/>
</dbReference>